<protein>
    <recommendedName>
        <fullName evidence="2">RNase H type-1 domain-containing protein</fullName>
    </recommendedName>
</protein>
<dbReference type="GO" id="GO:0004523">
    <property type="term" value="F:RNA-DNA hybrid ribonuclease activity"/>
    <property type="evidence" value="ECO:0007669"/>
    <property type="project" value="InterPro"/>
</dbReference>
<dbReference type="PANTHER" id="PTHR47074:SF11">
    <property type="entry name" value="REVERSE TRANSCRIPTASE-LIKE PROTEIN"/>
    <property type="match status" value="1"/>
</dbReference>
<comment type="caution">
    <text evidence="3">The sequence shown here is derived from an EMBL/GenBank/DDBJ whole genome shotgun (WGS) entry which is preliminary data.</text>
</comment>
<gene>
    <name evidence="3" type="ORF">GIB67_028704</name>
</gene>
<evidence type="ECO:0000259" key="2">
    <source>
        <dbReference type="Pfam" id="PF13456"/>
    </source>
</evidence>
<organism evidence="3 4">
    <name type="scientific">Kingdonia uniflora</name>
    <dbReference type="NCBI Taxonomy" id="39325"/>
    <lineage>
        <taxon>Eukaryota</taxon>
        <taxon>Viridiplantae</taxon>
        <taxon>Streptophyta</taxon>
        <taxon>Embryophyta</taxon>
        <taxon>Tracheophyta</taxon>
        <taxon>Spermatophyta</taxon>
        <taxon>Magnoliopsida</taxon>
        <taxon>Ranunculales</taxon>
        <taxon>Circaeasteraceae</taxon>
        <taxon>Kingdonia</taxon>
    </lineage>
</organism>
<dbReference type="AlphaFoldDB" id="A0A7J7NAF3"/>
<dbReference type="InterPro" id="IPR036397">
    <property type="entry name" value="RNaseH_sf"/>
</dbReference>
<dbReference type="InterPro" id="IPR052929">
    <property type="entry name" value="RNase_H-like_EbsB-rel"/>
</dbReference>
<sequence>MDIYGNFPPAVWTEMEEGQFVFETIYEGASVNFCESCYRMGHRIYGCTISIEEDSSGIGARIQTLEDSLSQDTAAEKGMPERNPCRPTPVYLGPTESGERGVNIANTRYSRKAKGKDLVGPGTLWPPFTRRADLPGFEDFLDPVQGGLMGGPMFRWTEEGEEDTLAGLVGGRHTCQLFFEEERLTLQVFIPQEGKADELKWSPSKDGKFLIKSAYRVILAARISSCRFMSSEQGEALAVLGGVKWAREQGLTRVNVETDVEAIISFCQTGAASISWSSKAILHDALALYKHFEDICISYTPRSANSVAHIIAGRPTNGNLCFPWFGSPPEWPQESLRSDGTTFVTLPI</sequence>
<dbReference type="GO" id="GO:0003676">
    <property type="term" value="F:nucleic acid binding"/>
    <property type="evidence" value="ECO:0007669"/>
    <property type="project" value="InterPro"/>
</dbReference>
<dbReference type="InterPro" id="IPR002156">
    <property type="entry name" value="RNaseH_domain"/>
</dbReference>
<dbReference type="Gene3D" id="3.30.420.10">
    <property type="entry name" value="Ribonuclease H-like superfamily/Ribonuclease H"/>
    <property type="match status" value="1"/>
</dbReference>
<dbReference type="OrthoDB" id="1108735at2759"/>
<dbReference type="InterPro" id="IPR044730">
    <property type="entry name" value="RNase_H-like_dom_plant"/>
</dbReference>
<dbReference type="Pfam" id="PF13456">
    <property type="entry name" value="RVT_3"/>
    <property type="match status" value="1"/>
</dbReference>
<dbReference type="EMBL" id="JACGCM010000944">
    <property type="protein sequence ID" value="KAF6164000.1"/>
    <property type="molecule type" value="Genomic_DNA"/>
</dbReference>
<dbReference type="Proteomes" id="UP000541444">
    <property type="component" value="Unassembled WGS sequence"/>
</dbReference>
<feature type="compositionally biased region" description="Basic and acidic residues" evidence="1">
    <location>
        <begin position="74"/>
        <end position="84"/>
    </location>
</feature>
<evidence type="ECO:0000313" key="4">
    <source>
        <dbReference type="Proteomes" id="UP000541444"/>
    </source>
</evidence>
<keyword evidence="4" id="KW-1185">Reference proteome</keyword>
<dbReference type="SUPFAM" id="SSF53098">
    <property type="entry name" value="Ribonuclease H-like"/>
    <property type="match status" value="1"/>
</dbReference>
<proteinExistence type="predicted"/>
<evidence type="ECO:0000256" key="1">
    <source>
        <dbReference type="SAM" id="MobiDB-lite"/>
    </source>
</evidence>
<feature type="region of interest" description="Disordered" evidence="1">
    <location>
        <begin position="69"/>
        <end position="97"/>
    </location>
</feature>
<dbReference type="InterPro" id="IPR012337">
    <property type="entry name" value="RNaseH-like_sf"/>
</dbReference>
<name>A0A7J7NAF3_9MAGN</name>
<dbReference type="CDD" id="cd06222">
    <property type="entry name" value="RNase_H_like"/>
    <property type="match status" value="1"/>
</dbReference>
<accession>A0A7J7NAF3</accession>
<feature type="domain" description="RNase H type-1" evidence="2">
    <location>
        <begin position="219"/>
        <end position="312"/>
    </location>
</feature>
<evidence type="ECO:0000313" key="3">
    <source>
        <dbReference type="EMBL" id="KAF6164000.1"/>
    </source>
</evidence>
<dbReference type="PANTHER" id="PTHR47074">
    <property type="entry name" value="BNAC02G40300D PROTEIN"/>
    <property type="match status" value="1"/>
</dbReference>
<reference evidence="3 4" key="1">
    <citation type="journal article" date="2020" name="IScience">
        <title>Genome Sequencing of the Endangered Kingdonia uniflora (Circaeasteraceae, Ranunculales) Reveals Potential Mechanisms of Evolutionary Specialization.</title>
        <authorList>
            <person name="Sun Y."/>
            <person name="Deng T."/>
            <person name="Zhang A."/>
            <person name="Moore M.J."/>
            <person name="Landis J.B."/>
            <person name="Lin N."/>
            <person name="Zhang H."/>
            <person name="Zhang X."/>
            <person name="Huang J."/>
            <person name="Zhang X."/>
            <person name="Sun H."/>
            <person name="Wang H."/>
        </authorList>
    </citation>
    <scope>NUCLEOTIDE SEQUENCE [LARGE SCALE GENOMIC DNA]</scope>
    <source>
        <strain evidence="3">TB1705</strain>
        <tissue evidence="3">Leaf</tissue>
    </source>
</reference>